<feature type="domain" description="HAT C-terminal dimerisation" evidence="1">
    <location>
        <begin position="1"/>
        <end position="48"/>
    </location>
</feature>
<reference evidence="2 3" key="1">
    <citation type="submission" date="2014-02" db="EMBL/GenBank/DDBJ databases">
        <title>Single nucleus genome sequencing reveals high similarity among nuclei of an endomycorrhizal fungus.</title>
        <authorList>
            <person name="Lin K."/>
            <person name="Geurts R."/>
            <person name="Zhang Z."/>
            <person name="Limpens E."/>
            <person name="Saunders D.G."/>
            <person name="Mu D."/>
            <person name="Pang E."/>
            <person name="Cao H."/>
            <person name="Cha H."/>
            <person name="Lin T."/>
            <person name="Zhou Q."/>
            <person name="Shang Y."/>
            <person name="Li Y."/>
            <person name="Ivanov S."/>
            <person name="Sharma T."/>
            <person name="Velzen R.V."/>
            <person name="Ruijter N.D."/>
            <person name="Aanen D.K."/>
            <person name="Win J."/>
            <person name="Kamoun S."/>
            <person name="Bisseling T."/>
            <person name="Huang S."/>
        </authorList>
    </citation>
    <scope>NUCLEOTIDE SEQUENCE [LARGE SCALE GENOMIC DNA]</scope>
    <source>
        <strain evidence="3">DAOM197198w</strain>
    </source>
</reference>
<comment type="caution">
    <text evidence="2">The sequence shown here is derived from an EMBL/GenBank/DDBJ whole genome shotgun (WGS) entry which is preliminary data.</text>
</comment>
<dbReference type="InterPro" id="IPR012337">
    <property type="entry name" value="RNaseH-like_sf"/>
</dbReference>
<protein>
    <recommendedName>
        <fullName evidence="1">HAT C-terminal dimerisation domain-containing protein</fullName>
    </recommendedName>
</protein>
<sequence length="60" mass="6723">MAKNHLAIQATSVSYEQVFSIAGLTISKVRNRLNPEIAYALLCLKSWITEKIGEDNNKDD</sequence>
<dbReference type="Proteomes" id="UP000022910">
    <property type="component" value="Unassembled WGS sequence"/>
</dbReference>
<proteinExistence type="predicted"/>
<evidence type="ECO:0000313" key="2">
    <source>
        <dbReference type="EMBL" id="EXX63972.1"/>
    </source>
</evidence>
<evidence type="ECO:0000259" key="1">
    <source>
        <dbReference type="Pfam" id="PF05699"/>
    </source>
</evidence>
<dbReference type="EMBL" id="JEMT01023703">
    <property type="protein sequence ID" value="EXX63972.1"/>
    <property type="molecule type" value="Genomic_DNA"/>
</dbReference>
<gene>
    <name evidence="2" type="ORF">RirG_147230</name>
</gene>
<name>A0A015J3A4_RHIIW</name>
<accession>A0A015J3A4</accession>
<dbReference type="Pfam" id="PF05699">
    <property type="entry name" value="Dimer_Tnp_hAT"/>
    <property type="match status" value="1"/>
</dbReference>
<dbReference type="AlphaFoldDB" id="A0A015J3A4"/>
<dbReference type="GO" id="GO:0046983">
    <property type="term" value="F:protein dimerization activity"/>
    <property type="evidence" value="ECO:0007669"/>
    <property type="project" value="InterPro"/>
</dbReference>
<dbReference type="OrthoDB" id="2409718at2759"/>
<keyword evidence="3" id="KW-1185">Reference proteome</keyword>
<organism evidence="2 3">
    <name type="scientific">Rhizophagus irregularis (strain DAOM 197198w)</name>
    <name type="common">Glomus intraradices</name>
    <dbReference type="NCBI Taxonomy" id="1432141"/>
    <lineage>
        <taxon>Eukaryota</taxon>
        <taxon>Fungi</taxon>
        <taxon>Fungi incertae sedis</taxon>
        <taxon>Mucoromycota</taxon>
        <taxon>Glomeromycotina</taxon>
        <taxon>Glomeromycetes</taxon>
        <taxon>Glomerales</taxon>
        <taxon>Glomeraceae</taxon>
        <taxon>Rhizophagus</taxon>
    </lineage>
</organism>
<dbReference type="InterPro" id="IPR008906">
    <property type="entry name" value="HATC_C_dom"/>
</dbReference>
<dbReference type="HOGENOM" id="CLU_009123_17_3_1"/>
<dbReference type="SUPFAM" id="SSF53098">
    <property type="entry name" value="Ribonuclease H-like"/>
    <property type="match status" value="1"/>
</dbReference>
<evidence type="ECO:0000313" key="3">
    <source>
        <dbReference type="Proteomes" id="UP000022910"/>
    </source>
</evidence>